<dbReference type="Gene3D" id="3.40.50.300">
    <property type="entry name" value="P-loop containing nucleotide triphosphate hydrolases"/>
    <property type="match status" value="1"/>
</dbReference>
<evidence type="ECO:0000256" key="3">
    <source>
        <dbReference type="ARBA" id="ARBA00022840"/>
    </source>
</evidence>
<comment type="caution">
    <text evidence="5">The sequence shown here is derived from an EMBL/GenBank/DDBJ whole genome shotgun (WGS) entry which is preliminary data.</text>
</comment>
<evidence type="ECO:0000259" key="4">
    <source>
        <dbReference type="PROSITE" id="PS50893"/>
    </source>
</evidence>
<dbReference type="SMART" id="SM00382">
    <property type="entry name" value="AAA"/>
    <property type="match status" value="1"/>
</dbReference>
<dbReference type="PROSITE" id="PS50893">
    <property type="entry name" value="ABC_TRANSPORTER_2"/>
    <property type="match status" value="1"/>
</dbReference>
<dbReference type="GO" id="GO:0005524">
    <property type="term" value="F:ATP binding"/>
    <property type="evidence" value="ECO:0007669"/>
    <property type="project" value="UniProtKB-KW"/>
</dbReference>
<protein>
    <submittedName>
        <fullName evidence="5">ABC-2 type transport system ATP-binding protein</fullName>
    </submittedName>
</protein>
<gene>
    <name evidence="5" type="ORF">DES51_10893</name>
</gene>
<dbReference type="PANTHER" id="PTHR42711">
    <property type="entry name" value="ABC TRANSPORTER ATP-BINDING PROTEIN"/>
    <property type="match status" value="1"/>
</dbReference>
<dbReference type="Pfam" id="PF00005">
    <property type="entry name" value="ABC_tran"/>
    <property type="match status" value="1"/>
</dbReference>
<evidence type="ECO:0000313" key="6">
    <source>
        <dbReference type="Proteomes" id="UP000247612"/>
    </source>
</evidence>
<dbReference type="RefSeq" id="WP_022936809.1">
    <property type="nucleotide sequence ID" value="NZ_CABKRQ010000001.1"/>
</dbReference>
<dbReference type="InterPro" id="IPR050763">
    <property type="entry name" value="ABC_transporter_ATP-binding"/>
</dbReference>
<feature type="domain" description="ABC transporter" evidence="4">
    <location>
        <begin position="22"/>
        <end position="255"/>
    </location>
</feature>
<dbReference type="Proteomes" id="UP000247612">
    <property type="component" value="Unassembled WGS sequence"/>
</dbReference>
<name>A0A318KR93_9FIRM</name>
<keyword evidence="1" id="KW-0813">Transport</keyword>
<dbReference type="InterPro" id="IPR003593">
    <property type="entry name" value="AAA+_ATPase"/>
</dbReference>
<reference evidence="5 6" key="1">
    <citation type="submission" date="2018-05" db="EMBL/GenBank/DDBJ databases">
        <title>Genomic Encyclopedia of Type Strains, Phase IV (KMG-IV): sequencing the most valuable type-strain genomes for metagenomic binning, comparative biology and taxonomic classification.</title>
        <authorList>
            <person name="Goeker M."/>
        </authorList>
    </citation>
    <scope>NUCLEOTIDE SEQUENCE [LARGE SCALE GENOMIC DNA]</scope>
    <source>
        <strain evidence="5 6">JC118</strain>
    </source>
</reference>
<evidence type="ECO:0000256" key="1">
    <source>
        <dbReference type="ARBA" id="ARBA00022448"/>
    </source>
</evidence>
<dbReference type="SUPFAM" id="SSF52540">
    <property type="entry name" value="P-loop containing nucleoside triphosphate hydrolases"/>
    <property type="match status" value="1"/>
</dbReference>
<sequence>MIQVEHLSKSFKVVKKQSGMMASFKSLFHHETMTIKALDDISFNIKKGEIVAYIGPNGAGKSTTIKIMSGILTPDEGTVSINGKVPWLDRVDYVKDIGVVFGQRSQLWWDVSIIDSFNLLKDIYSIDEQAYKQRLDELSEQLKLKELLHIPARQLSLGQRMRCELAASLLHAPTILFLDEPTIGLDAVSKLAVREFILKLNQQNETTIILTTHDMQDIEALCQRVLLIGKGRLLYDGTLEELKRQYAYEKQITILYQGELTVPKHCRLIETKDMLPLMSAVLEIDTRLTSSAAVMKELTAVMDIKEFSIAEKSIDEIVAMLYRQFEIL</sequence>
<keyword evidence="3 5" id="KW-0067">ATP-binding</keyword>
<organism evidence="5 6">
    <name type="scientific">Dielma fastidiosa</name>
    <dbReference type="NCBI Taxonomy" id="1034346"/>
    <lineage>
        <taxon>Bacteria</taxon>
        <taxon>Bacillati</taxon>
        <taxon>Bacillota</taxon>
        <taxon>Erysipelotrichia</taxon>
        <taxon>Erysipelotrichales</taxon>
        <taxon>Erysipelotrichaceae</taxon>
        <taxon>Dielma</taxon>
    </lineage>
</organism>
<dbReference type="AlphaFoldDB" id="A0A318KR93"/>
<dbReference type="PANTHER" id="PTHR42711:SF1">
    <property type="entry name" value="ABC-TRANSPORT PROTEIN, ATP-BINDING COMPONENT"/>
    <property type="match status" value="1"/>
</dbReference>
<proteinExistence type="predicted"/>
<dbReference type="EMBL" id="QJKH01000008">
    <property type="protein sequence ID" value="PXX78166.1"/>
    <property type="molecule type" value="Genomic_DNA"/>
</dbReference>
<evidence type="ECO:0000313" key="5">
    <source>
        <dbReference type="EMBL" id="PXX78166.1"/>
    </source>
</evidence>
<accession>A0A318KR93</accession>
<keyword evidence="2" id="KW-0547">Nucleotide-binding</keyword>
<dbReference type="InterPro" id="IPR027417">
    <property type="entry name" value="P-loop_NTPase"/>
</dbReference>
<evidence type="ECO:0000256" key="2">
    <source>
        <dbReference type="ARBA" id="ARBA00022741"/>
    </source>
</evidence>
<dbReference type="InterPro" id="IPR003439">
    <property type="entry name" value="ABC_transporter-like_ATP-bd"/>
</dbReference>
<dbReference type="GO" id="GO:0016887">
    <property type="term" value="F:ATP hydrolysis activity"/>
    <property type="evidence" value="ECO:0007669"/>
    <property type="project" value="InterPro"/>
</dbReference>
<dbReference type="STRING" id="1034346.GCA_000313565_00505"/>
<dbReference type="OrthoDB" id="9775135at2"/>
<keyword evidence="6" id="KW-1185">Reference proteome</keyword>